<accession>A0A329RRF8</accession>
<gene>
    <name evidence="6" type="ORF">PC110_g16332</name>
    <name evidence="1" type="ORF">PC113_g17775</name>
    <name evidence="2" type="ORF">PC115_g17272</name>
    <name evidence="3" type="ORF">PC117_g18888</name>
    <name evidence="4" type="ORF">PC118_g17488</name>
    <name evidence="5" type="ORF">PC129_g13808</name>
</gene>
<evidence type="ECO:0000313" key="5">
    <source>
        <dbReference type="EMBL" id="KAG3215306.1"/>
    </source>
</evidence>
<dbReference type="EMBL" id="RCMG01000789">
    <property type="protein sequence ID" value="KAG2847391.1"/>
    <property type="molecule type" value="Genomic_DNA"/>
</dbReference>
<dbReference type="Proteomes" id="UP000735874">
    <property type="component" value="Unassembled WGS sequence"/>
</dbReference>
<organism evidence="6 7">
    <name type="scientific">Phytophthora cactorum</name>
    <dbReference type="NCBI Taxonomy" id="29920"/>
    <lineage>
        <taxon>Eukaryota</taxon>
        <taxon>Sar</taxon>
        <taxon>Stramenopiles</taxon>
        <taxon>Oomycota</taxon>
        <taxon>Peronosporomycetes</taxon>
        <taxon>Peronosporales</taxon>
        <taxon>Peronosporaceae</taxon>
        <taxon>Phytophthora</taxon>
    </lineage>
</organism>
<dbReference type="EMBL" id="MJFZ01000577">
    <property type="protein sequence ID" value="RAW27264.1"/>
    <property type="molecule type" value="Genomic_DNA"/>
</dbReference>
<proteinExistence type="predicted"/>
<dbReference type="EMBL" id="RCMI01000808">
    <property type="protein sequence ID" value="KAG2897211.1"/>
    <property type="molecule type" value="Genomic_DNA"/>
</dbReference>
<dbReference type="Proteomes" id="UP000760860">
    <property type="component" value="Unassembled WGS sequence"/>
</dbReference>
<evidence type="ECO:0000313" key="1">
    <source>
        <dbReference type="EMBL" id="KAG2847391.1"/>
    </source>
</evidence>
<dbReference type="Proteomes" id="UP000736787">
    <property type="component" value="Unassembled WGS sequence"/>
</dbReference>
<evidence type="ECO:0000313" key="4">
    <source>
        <dbReference type="EMBL" id="KAG2969379.1"/>
    </source>
</evidence>
<dbReference type="VEuPathDB" id="FungiDB:PC110_g16332"/>
<dbReference type="EMBL" id="RCMV01000567">
    <property type="protein sequence ID" value="KAG3215306.1"/>
    <property type="molecule type" value="Genomic_DNA"/>
</dbReference>
<dbReference type="Proteomes" id="UP000774804">
    <property type="component" value="Unassembled WGS sequence"/>
</dbReference>
<reference evidence="1" key="2">
    <citation type="submission" date="2018-10" db="EMBL/GenBank/DDBJ databases">
        <title>Effector identification in a new, highly contiguous assembly of the strawberry crown rot pathogen Phytophthora cactorum.</title>
        <authorList>
            <person name="Armitage A.D."/>
            <person name="Nellist C.F."/>
            <person name="Bates H."/>
            <person name="Vickerstaff R.J."/>
            <person name="Harrison R.J."/>
        </authorList>
    </citation>
    <scope>NUCLEOTIDE SEQUENCE</scope>
    <source>
        <strain evidence="1">15-7</strain>
        <strain evidence="2">4032</strain>
        <strain evidence="3">4040</strain>
        <strain evidence="4">P415</strain>
        <strain evidence="5">P421</strain>
    </source>
</reference>
<keyword evidence="7" id="KW-1185">Reference proteome</keyword>
<evidence type="ECO:0000313" key="7">
    <source>
        <dbReference type="Proteomes" id="UP000251314"/>
    </source>
</evidence>
<evidence type="ECO:0000313" key="3">
    <source>
        <dbReference type="EMBL" id="KAG2912489.1"/>
    </source>
</evidence>
<dbReference type="EMBL" id="RCML01000795">
    <property type="protein sequence ID" value="KAG2969379.1"/>
    <property type="molecule type" value="Genomic_DNA"/>
</dbReference>
<evidence type="ECO:0000313" key="6">
    <source>
        <dbReference type="EMBL" id="RAW27264.1"/>
    </source>
</evidence>
<dbReference type="Proteomes" id="UP000251314">
    <property type="component" value="Unassembled WGS sequence"/>
</dbReference>
<dbReference type="Proteomes" id="UP000697107">
    <property type="component" value="Unassembled WGS sequence"/>
</dbReference>
<dbReference type="EMBL" id="RCMK01000785">
    <property type="protein sequence ID" value="KAG2912489.1"/>
    <property type="molecule type" value="Genomic_DNA"/>
</dbReference>
<protein>
    <submittedName>
        <fullName evidence="6">Uncharacterized protein</fullName>
    </submittedName>
</protein>
<name>A0A329RRF8_9STRA</name>
<evidence type="ECO:0000313" key="2">
    <source>
        <dbReference type="EMBL" id="KAG2897211.1"/>
    </source>
</evidence>
<dbReference type="AlphaFoldDB" id="A0A329RRF8"/>
<sequence length="54" mass="5652">MSVFLTVDTTVAVCDAFNAVQEGEAKEGSSATTLTDRPCSEICEKDLASAAVLR</sequence>
<comment type="caution">
    <text evidence="6">The sequence shown here is derived from an EMBL/GenBank/DDBJ whole genome shotgun (WGS) entry which is preliminary data.</text>
</comment>
<dbReference type="OrthoDB" id="98558at2759"/>
<reference evidence="6 7" key="1">
    <citation type="submission" date="2018-01" db="EMBL/GenBank/DDBJ databases">
        <title>Draft genome of the strawberry crown rot pathogen Phytophthora cactorum.</title>
        <authorList>
            <person name="Armitage A.D."/>
            <person name="Lysoe E."/>
            <person name="Nellist C.F."/>
            <person name="Harrison R.J."/>
            <person name="Brurberg M.B."/>
        </authorList>
    </citation>
    <scope>NUCLEOTIDE SEQUENCE [LARGE SCALE GENOMIC DNA]</scope>
    <source>
        <strain evidence="6 7">10300</strain>
    </source>
</reference>